<dbReference type="EMBL" id="JAWDGP010006549">
    <property type="protein sequence ID" value="KAK3739126.1"/>
    <property type="molecule type" value="Genomic_DNA"/>
</dbReference>
<keyword evidence="2" id="KW-1185">Reference proteome</keyword>
<dbReference type="AlphaFoldDB" id="A0AAE1CVC7"/>
<proteinExistence type="predicted"/>
<reference evidence="1" key="1">
    <citation type="journal article" date="2023" name="G3 (Bethesda)">
        <title>A reference genome for the long-term kleptoplast-retaining sea slug Elysia crispata morphotype clarki.</title>
        <authorList>
            <person name="Eastman K.E."/>
            <person name="Pendleton A.L."/>
            <person name="Shaikh M.A."/>
            <person name="Suttiyut T."/>
            <person name="Ogas R."/>
            <person name="Tomko P."/>
            <person name="Gavelis G."/>
            <person name="Widhalm J.R."/>
            <person name="Wisecaver J.H."/>
        </authorList>
    </citation>
    <scope>NUCLEOTIDE SEQUENCE</scope>
    <source>
        <strain evidence="1">ECLA1</strain>
    </source>
</reference>
<name>A0AAE1CVC7_9GAST</name>
<evidence type="ECO:0000313" key="1">
    <source>
        <dbReference type="EMBL" id="KAK3739126.1"/>
    </source>
</evidence>
<protein>
    <submittedName>
        <fullName evidence="1">Uncharacterized protein</fullName>
    </submittedName>
</protein>
<organism evidence="1 2">
    <name type="scientific">Elysia crispata</name>
    <name type="common">lettuce slug</name>
    <dbReference type="NCBI Taxonomy" id="231223"/>
    <lineage>
        <taxon>Eukaryota</taxon>
        <taxon>Metazoa</taxon>
        <taxon>Spiralia</taxon>
        <taxon>Lophotrochozoa</taxon>
        <taxon>Mollusca</taxon>
        <taxon>Gastropoda</taxon>
        <taxon>Heterobranchia</taxon>
        <taxon>Euthyneura</taxon>
        <taxon>Panpulmonata</taxon>
        <taxon>Sacoglossa</taxon>
        <taxon>Placobranchoidea</taxon>
        <taxon>Plakobranchidae</taxon>
        <taxon>Elysia</taxon>
    </lineage>
</organism>
<comment type="caution">
    <text evidence="1">The sequence shown here is derived from an EMBL/GenBank/DDBJ whole genome shotgun (WGS) entry which is preliminary data.</text>
</comment>
<accession>A0AAE1CVC7</accession>
<dbReference type="Proteomes" id="UP001283361">
    <property type="component" value="Unassembled WGS sequence"/>
</dbReference>
<sequence length="93" mass="10822">MARSSRRQLMKKEVLVSLRVRLWQLTKMTRLTTRGIPHRAQQTNSNTVSHTNKELIERARATLKKKKQPSTFLKREVKGELDTDLQSHAAKDL</sequence>
<evidence type="ECO:0000313" key="2">
    <source>
        <dbReference type="Proteomes" id="UP001283361"/>
    </source>
</evidence>
<gene>
    <name evidence="1" type="ORF">RRG08_045356</name>
</gene>